<evidence type="ECO:0000313" key="2">
    <source>
        <dbReference type="WBParaSite" id="JU765_v2.g19630.t1"/>
    </source>
</evidence>
<organism evidence="1 2">
    <name type="scientific">Panagrolaimus sp. JU765</name>
    <dbReference type="NCBI Taxonomy" id="591449"/>
    <lineage>
        <taxon>Eukaryota</taxon>
        <taxon>Metazoa</taxon>
        <taxon>Ecdysozoa</taxon>
        <taxon>Nematoda</taxon>
        <taxon>Chromadorea</taxon>
        <taxon>Rhabditida</taxon>
        <taxon>Tylenchina</taxon>
        <taxon>Panagrolaimomorpha</taxon>
        <taxon>Panagrolaimoidea</taxon>
        <taxon>Panagrolaimidae</taxon>
        <taxon>Panagrolaimus</taxon>
    </lineage>
</organism>
<dbReference type="WBParaSite" id="JU765_v2.g19630.t1">
    <property type="protein sequence ID" value="JU765_v2.g19630.t1"/>
    <property type="gene ID" value="JU765_v2.g19630"/>
</dbReference>
<reference evidence="2" key="1">
    <citation type="submission" date="2022-11" db="UniProtKB">
        <authorList>
            <consortium name="WormBaseParasite"/>
        </authorList>
    </citation>
    <scope>IDENTIFICATION</scope>
</reference>
<accession>A0AC34QUK6</accession>
<dbReference type="Proteomes" id="UP000887576">
    <property type="component" value="Unplaced"/>
</dbReference>
<name>A0AC34QUK6_9BILA</name>
<sequence length="176" mass="19751">MIQNNFDQLVIECTQQVQDIDADVIENLCKDLIQSTSPFRGSVAHGLIIRLIVEAAKAKMTSDQLQETLNASKASFTDAVVNTYQNHRDQLIKMLETIGYRYPNVVETNWKLSGLMESNAESRIKAPVAELTVKSLPAGKSQPENYTFTCTKDELLDLQKVIREAENMLSKLSQKS</sequence>
<protein>
    <submittedName>
        <fullName evidence="2">COMM domain-containing protein 3</fullName>
    </submittedName>
</protein>
<evidence type="ECO:0000313" key="1">
    <source>
        <dbReference type="Proteomes" id="UP000887576"/>
    </source>
</evidence>
<proteinExistence type="predicted"/>